<dbReference type="Proteomes" id="UP001434337">
    <property type="component" value="Chromosome"/>
</dbReference>
<feature type="transmembrane region" description="Helical" evidence="1">
    <location>
        <begin position="20"/>
        <end position="37"/>
    </location>
</feature>
<keyword evidence="1" id="KW-1133">Transmembrane helix</keyword>
<proteinExistence type="predicted"/>
<gene>
    <name evidence="2" type="ORF">PCC79_17120</name>
</gene>
<keyword evidence="3" id="KW-1185">Reference proteome</keyword>
<name>A0ABZ3C7W2_9ACTN</name>
<evidence type="ECO:0000313" key="2">
    <source>
        <dbReference type="EMBL" id="WZW98578.1"/>
    </source>
</evidence>
<dbReference type="EMBL" id="CP115965">
    <property type="protein sequence ID" value="WZW98578.1"/>
    <property type="molecule type" value="Genomic_DNA"/>
</dbReference>
<evidence type="ECO:0000313" key="3">
    <source>
        <dbReference type="Proteomes" id="UP001434337"/>
    </source>
</evidence>
<reference evidence="2 3" key="1">
    <citation type="journal article" date="2023" name="Environ Microbiome">
        <title>A coral-associated actinobacterium mitigates coral bleaching under heat stress.</title>
        <authorList>
            <person name="Li J."/>
            <person name="Zou Y."/>
            <person name="Li Q."/>
            <person name="Zhang J."/>
            <person name="Bourne D.G."/>
            <person name="Lyu Y."/>
            <person name="Liu C."/>
            <person name="Zhang S."/>
        </authorList>
    </citation>
    <scope>NUCLEOTIDE SEQUENCE [LARGE SCALE GENOMIC DNA]</scope>
    <source>
        <strain evidence="2 3">SCSIO 13291</strain>
    </source>
</reference>
<keyword evidence="1" id="KW-0472">Membrane</keyword>
<accession>A0ABZ3C7W2</accession>
<dbReference type="RefSeq" id="WP_342372590.1">
    <property type="nucleotide sequence ID" value="NZ_CP115965.1"/>
</dbReference>
<keyword evidence="1" id="KW-0812">Transmembrane</keyword>
<protein>
    <submittedName>
        <fullName evidence="2">Uncharacterized protein</fullName>
    </submittedName>
</protein>
<sequence length="62" mass="6601">MTGLLSFALPLLETNAGPSWVLLVVVAVIVAPLVFLWDRAYRQKKRDGGEEIEDGGGSAAAM</sequence>
<organism evidence="2 3">
    <name type="scientific">Propioniciclava soli</name>
    <dbReference type="NCBI Taxonomy" id="2775081"/>
    <lineage>
        <taxon>Bacteria</taxon>
        <taxon>Bacillati</taxon>
        <taxon>Actinomycetota</taxon>
        <taxon>Actinomycetes</taxon>
        <taxon>Propionibacteriales</taxon>
        <taxon>Propionibacteriaceae</taxon>
        <taxon>Propioniciclava</taxon>
    </lineage>
</organism>
<evidence type="ECO:0000256" key="1">
    <source>
        <dbReference type="SAM" id="Phobius"/>
    </source>
</evidence>